<proteinExistence type="predicted"/>
<keyword evidence="2" id="KW-1185">Reference proteome</keyword>
<dbReference type="Proteomes" id="UP001057402">
    <property type="component" value="Chromosome 12"/>
</dbReference>
<dbReference type="EMBL" id="CM042891">
    <property type="protein sequence ID" value="KAI4304916.1"/>
    <property type="molecule type" value="Genomic_DNA"/>
</dbReference>
<evidence type="ECO:0000313" key="1">
    <source>
        <dbReference type="EMBL" id="KAI4304916.1"/>
    </source>
</evidence>
<organism evidence="1 2">
    <name type="scientific">Melastoma candidum</name>
    <dbReference type="NCBI Taxonomy" id="119954"/>
    <lineage>
        <taxon>Eukaryota</taxon>
        <taxon>Viridiplantae</taxon>
        <taxon>Streptophyta</taxon>
        <taxon>Embryophyta</taxon>
        <taxon>Tracheophyta</taxon>
        <taxon>Spermatophyta</taxon>
        <taxon>Magnoliopsida</taxon>
        <taxon>eudicotyledons</taxon>
        <taxon>Gunneridae</taxon>
        <taxon>Pentapetalae</taxon>
        <taxon>rosids</taxon>
        <taxon>malvids</taxon>
        <taxon>Myrtales</taxon>
        <taxon>Melastomataceae</taxon>
        <taxon>Melastomatoideae</taxon>
        <taxon>Melastomateae</taxon>
        <taxon>Melastoma</taxon>
    </lineage>
</organism>
<reference evidence="2" key="1">
    <citation type="journal article" date="2023" name="Front. Plant Sci.">
        <title>Chromosomal-level genome assembly of Melastoma candidum provides insights into trichome evolution.</title>
        <authorList>
            <person name="Zhong Y."/>
            <person name="Wu W."/>
            <person name="Sun C."/>
            <person name="Zou P."/>
            <person name="Liu Y."/>
            <person name="Dai S."/>
            <person name="Zhou R."/>
        </authorList>
    </citation>
    <scope>NUCLEOTIDE SEQUENCE [LARGE SCALE GENOMIC DNA]</scope>
</reference>
<name>A0ACB9L532_9MYRT</name>
<comment type="caution">
    <text evidence="1">The sequence shown here is derived from an EMBL/GenBank/DDBJ whole genome shotgun (WGS) entry which is preliminary data.</text>
</comment>
<evidence type="ECO:0000313" key="2">
    <source>
        <dbReference type="Proteomes" id="UP001057402"/>
    </source>
</evidence>
<sequence>MIDPRSCARLGTFAEFSRFSEYQFLIAMCQRNIFWEGLESSWTASAKRLCKKKRTGMEFKLDQTKRSKTSAHNSHAIRTATSFMPWSCRVPIGEGYHEFL</sequence>
<protein>
    <submittedName>
        <fullName evidence="1">Uncharacterized protein</fullName>
    </submittedName>
</protein>
<accession>A0ACB9L532</accession>
<gene>
    <name evidence="1" type="ORF">MLD38_040373</name>
</gene>